<gene>
    <name evidence="2" type="ORF">H0H81_004757</name>
</gene>
<evidence type="ECO:0000313" key="3">
    <source>
        <dbReference type="Proteomes" id="UP000717328"/>
    </source>
</evidence>
<reference evidence="2" key="2">
    <citation type="submission" date="2021-10" db="EMBL/GenBank/DDBJ databases">
        <title>Phylogenomics reveals ancestral predisposition of the termite-cultivated fungus Termitomyces towards a domesticated lifestyle.</title>
        <authorList>
            <person name="Auxier B."/>
            <person name="Grum-Grzhimaylo A."/>
            <person name="Cardenas M.E."/>
            <person name="Lodge J.D."/>
            <person name="Laessoe T."/>
            <person name="Pedersen O."/>
            <person name="Smith M.E."/>
            <person name="Kuyper T.W."/>
            <person name="Franco-Molano E.A."/>
            <person name="Baroni T.J."/>
            <person name="Aanen D.K."/>
        </authorList>
    </citation>
    <scope>NUCLEOTIDE SEQUENCE</scope>
    <source>
        <strain evidence="2">D49</strain>
    </source>
</reference>
<dbReference type="AlphaFoldDB" id="A0A9P7K5Z8"/>
<dbReference type="EMBL" id="JABCKI010005834">
    <property type="protein sequence ID" value="KAG5637380.1"/>
    <property type="molecule type" value="Genomic_DNA"/>
</dbReference>
<proteinExistence type="predicted"/>
<organism evidence="2 3">
    <name type="scientific">Sphagnurus paluster</name>
    <dbReference type="NCBI Taxonomy" id="117069"/>
    <lineage>
        <taxon>Eukaryota</taxon>
        <taxon>Fungi</taxon>
        <taxon>Dikarya</taxon>
        <taxon>Basidiomycota</taxon>
        <taxon>Agaricomycotina</taxon>
        <taxon>Agaricomycetes</taxon>
        <taxon>Agaricomycetidae</taxon>
        <taxon>Agaricales</taxon>
        <taxon>Tricholomatineae</taxon>
        <taxon>Lyophyllaceae</taxon>
        <taxon>Sphagnurus</taxon>
    </lineage>
</organism>
<feature type="region of interest" description="Disordered" evidence="1">
    <location>
        <begin position="402"/>
        <end position="426"/>
    </location>
</feature>
<name>A0A9P7K5Z8_9AGAR</name>
<comment type="caution">
    <text evidence="2">The sequence shown here is derived from an EMBL/GenBank/DDBJ whole genome shotgun (WGS) entry which is preliminary data.</text>
</comment>
<dbReference type="OrthoDB" id="3062213at2759"/>
<reference evidence="2" key="1">
    <citation type="submission" date="2021-02" db="EMBL/GenBank/DDBJ databases">
        <authorList>
            <person name="Nieuwenhuis M."/>
            <person name="Van De Peppel L.J.J."/>
        </authorList>
    </citation>
    <scope>NUCLEOTIDE SEQUENCE</scope>
    <source>
        <strain evidence="2">D49</strain>
    </source>
</reference>
<accession>A0A9P7K5Z8</accession>
<evidence type="ECO:0000256" key="1">
    <source>
        <dbReference type="SAM" id="MobiDB-lite"/>
    </source>
</evidence>
<sequence length="690" mass="77966">MPKRKKPRWLTHGRREAIETYREPYRNLPTLEAWQDMLKNVILPAVCNYMEESEGAEAPKGEEHLDFTKKFAKYIVNNWRPRRDYGGPNSRLKFTLRDVVQWTMSAEIKAALRDILQDETLNSSPNAAFEQHNKALSQVMNGLSVMKHNELRAVALEWSHQGNPAEDQALLAQKYSGDRLRDSDLQHYKEMGMVCITFAAWRAVDGKVTVRLHDNIAENLQKNRTRFIEEQLNLCKTVTAELHKYVSSLLDVGVEESPNPYSVDPHQPDLQLKFDDDGFPILPEPISDDDNDIYQKKTELEDLARLFLRTHYCLTSGSKGSKPPYKEISHRNSTFIENEMLPDGITLKGLRSLKKKALQTVLSHWWDCQNALGHQNSFRWKCYMNLNAEIVPAEYGRRRDIEEKDARTKRQRKRRAEKKAAKDAEDTAEIGITSGTMDGTNPAHTPEINASVQADTAEALGTSVCPSMIIVDFETMGRLHDVGIPMPIPCGISREGHPFYLVKQTHVDHLHNLRVPTGSSGLNNTQLPPPAEGVVMTVPTPHSQDLLPPIAEASRPLPRQLHQTPSFPTNTLTTSSLSRCTSPLTEPCSPETIPVELPHLDKSLQVANIPNNMKRNLKRKASQIWDGLAGSSSVKNTSKAPRIRKRTGAGVIMEAPRRSERLSDVTPASLPKKRQRVDSKAKEKVKKKRK</sequence>
<feature type="compositionally biased region" description="Low complexity" evidence="1">
    <location>
        <begin position="564"/>
        <end position="585"/>
    </location>
</feature>
<dbReference type="Proteomes" id="UP000717328">
    <property type="component" value="Unassembled WGS sequence"/>
</dbReference>
<evidence type="ECO:0000313" key="2">
    <source>
        <dbReference type="EMBL" id="KAG5637380.1"/>
    </source>
</evidence>
<feature type="region of interest" description="Disordered" evidence="1">
    <location>
        <begin position="653"/>
        <end position="690"/>
    </location>
</feature>
<keyword evidence="3" id="KW-1185">Reference proteome</keyword>
<protein>
    <submittedName>
        <fullName evidence="2">Uncharacterized protein</fullName>
    </submittedName>
</protein>
<feature type="region of interest" description="Disordered" evidence="1">
    <location>
        <begin position="561"/>
        <end position="587"/>
    </location>
</feature>